<feature type="transmembrane region" description="Helical" evidence="1">
    <location>
        <begin position="64"/>
        <end position="90"/>
    </location>
</feature>
<proteinExistence type="predicted"/>
<dbReference type="GeneID" id="25256566"/>
<dbReference type="VEuPathDB" id="ToxoDB:ETH2_0609500"/>
<feature type="non-terminal residue" evidence="2">
    <location>
        <position position="146"/>
    </location>
</feature>
<sequence>MAPKTHRFEALYLIFSSADRASEAGAACAAAVRTPEPHTPAPPPHAAEARFCCCCCCCCCAASAAVYLASCCVFLTPLVFLSFVACSYLYSEGPLWGPGPSTPHKGAWGTGALRGPSANRVMILVDLTLVLTVDLLDLAAAFSSAL</sequence>
<evidence type="ECO:0000313" key="3">
    <source>
        <dbReference type="Proteomes" id="UP000030747"/>
    </source>
</evidence>
<organism evidence="2 3">
    <name type="scientific">Eimeria tenella</name>
    <name type="common">Coccidian parasite</name>
    <dbReference type="NCBI Taxonomy" id="5802"/>
    <lineage>
        <taxon>Eukaryota</taxon>
        <taxon>Sar</taxon>
        <taxon>Alveolata</taxon>
        <taxon>Apicomplexa</taxon>
        <taxon>Conoidasida</taxon>
        <taxon>Coccidia</taxon>
        <taxon>Eucoccidiorida</taxon>
        <taxon>Eimeriorina</taxon>
        <taxon>Eimeriidae</taxon>
        <taxon>Eimeria</taxon>
    </lineage>
</organism>
<accession>U6L245</accession>
<protein>
    <submittedName>
        <fullName evidence="2">Uncharacterized protein</fullName>
    </submittedName>
</protein>
<keyword evidence="1" id="KW-1133">Transmembrane helix</keyword>
<reference evidence="2" key="1">
    <citation type="submission" date="2013-10" db="EMBL/GenBank/DDBJ databases">
        <title>Genomic analysis of the causative agents of coccidiosis in chickens.</title>
        <authorList>
            <person name="Reid A.J."/>
            <person name="Blake D."/>
            <person name="Billington K."/>
            <person name="Browne H."/>
            <person name="Dunn M."/>
            <person name="Hung S."/>
            <person name="Kawahara F."/>
            <person name="Miranda-Saavedra D."/>
            <person name="Mourier T."/>
            <person name="Nagra H."/>
            <person name="Otto T.D."/>
            <person name="Rawlings N."/>
            <person name="Sanchez A."/>
            <person name="Sanders M."/>
            <person name="Subramaniam C."/>
            <person name="Tay Y."/>
            <person name="Dear P."/>
            <person name="Doerig C."/>
            <person name="Gruber A."/>
            <person name="Parkinson J."/>
            <person name="Shirley M."/>
            <person name="Wan K.L."/>
            <person name="Berriman M."/>
            <person name="Tomley F."/>
            <person name="Pain A."/>
        </authorList>
    </citation>
    <scope>NUCLEOTIDE SEQUENCE [LARGE SCALE GENOMIC DNA]</scope>
    <source>
        <strain evidence="2">Houghton</strain>
    </source>
</reference>
<keyword evidence="1" id="KW-0472">Membrane</keyword>
<dbReference type="VEuPathDB" id="ToxoDB:ETH_00037625"/>
<gene>
    <name evidence="2" type="ORF">ETH_00037625</name>
</gene>
<keyword evidence="3" id="KW-1185">Reference proteome</keyword>
<dbReference type="EMBL" id="HG677087">
    <property type="protein sequence ID" value="CDJ44442.1"/>
    <property type="molecule type" value="Genomic_DNA"/>
</dbReference>
<dbReference type="RefSeq" id="XP_013235191.1">
    <property type="nucleotide sequence ID" value="XM_013379737.1"/>
</dbReference>
<dbReference type="Proteomes" id="UP000030747">
    <property type="component" value="Unassembled WGS sequence"/>
</dbReference>
<reference evidence="2" key="2">
    <citation type="submission" date="2013-10" db="EMBL/GenBank/DDBJ databases">
        <authorList>
            <person name="Aslett M."/>
        </authorList>
    </citation>
    <scope>NUCLEOTIDE SEQUENCE [LARGE SCALE GENOMIC DNA]</scope>
    <source>
        <strain evidence="2">Houghton</strain>
    </source>
</reference>
<evidence type="ECO:0000256" key="1">
    <source>
        <dbReference type="SAM" id="Phobius"/>
    </source>
</evidence>
<keyword evidence="1" id="KW-0812">Transmembrane</keyword>
<evidence type="ECO:0000313" key="2">
    <source>
        <dbReference type="EMBL" id="CDJ44442.1"/>
    </source>
</evidence>
<name>U6L245_EIMTE</name>
<dbReference type="AlphaFoldDB" id="U6L245"/>